<keyword evidence="1" id="KW-0812">Transmembrane</keyword>
<dbReference type="RefSeq" id="WP_090797926.1">
    <property type="nucleotide sequence ID" value="NZ_BOND01000004.1"/>
</dbReference>
<keyword evidence="1" id="KW-1133">Transmembrane helix</keyword>
<protein>
    <submittedName>
        <fullName evidence="2">Uncharacterized protein</fullName>
    </submittedName>
</protein>
<gene>
    <name evidence="2" type="ORF">SAMN05421684_4950</name>
</gene>
<accession>A0A1H3SY87</accession>
<dbReference type="EMBL" id="FNQB01000003">
    <property type="protein sequence ID" value="SDZ43093.1"/>
    <property type="molecule type" value="Genomic_DNA"/>
</dbReference>
<sequence length="281" mass="30263">MLETLTGAFDRRFVVNALLPALAFLSLLLVVPMTRYGLAETLVVWDRQSGSAKAVLTTGFLVSGVVVAAVLSASAPAVLRFARGGWRWFRPTVLGTVLRGADRYPTSRYGIDPAVTWPRLYAVVPEPWAALLAATRAAITFHLTLAVLSGALGIAAAVFLVATDAPWWLVLAWYWTPAAAAWTAYRAAVANARTYAVYTATTFDLYRRDLLRQIGNTDSETPELWQRLALFWHRNIPLDAAVAPAAPPVTPPVASAPPALRLSVAWAATVVASGALAVVIW</sequence>
<organism evidence="2 3">
    <name type="scientific">Asanoa ishikariensis</name>
    <dbReference type="NCBI Taxonomy" id="137265"/>
    <lineage>
        <taxon>Bacteria</taxon>
        <taxon>Bacillati</taxon>
        <taxon>Actinomycetota</taxon>
        <taxon>Actinomycetes</taxon>
        <taxon>Micromonosporales</taxon>
        <taxon>Micromonosporaceae</taxon>
        <taxon>Asanoa</taxon>
    </lineage>
</organism>
<dbReference type="AlphaFoldDB" id="A0A1H3SY87"/>
<feature type="transmembrane region" description="Helical" evidence="1">
    <location>
        <begin position="167"/>
        <end position="185"/>
    </location>
</feature>
<feature type="transmembrane region" description="Helical" evidence="1">
    <location>
        <begin position="141"/>
        <end position="161"/>
    </location>
</feature>
<evidence type="ECO:0000313" key="3">
    <source>
        <dbReference type="Proteomes" id="UP000199632"/>
    </source>
</evidence>
<dbReference type="STRING" id="137265.SAMN05421684_4950"/>
<dbReference type="Proteomes" id="UP000199632">
    <property type="component" value="Unassembled WGS sequence"/>
</dbReference>
<name>A0A1H3SY87_9ACTN</name>
<evidence type="ECO:0000256" key="1">
    <source>
        <dbReference type="SAM" id="Phobius"/>
    </source>
</evidence>
<feature type="transmembrane region" description="Helical" evidence="1">
    <location>
        <begin position="54"/>
        <end position="79"/>
    </location>
</feature>
<keyword evidence="1" id="KW-0472">Membrane</keyword>
<dbReference type="OrthoDB" id="529448at2"/>
<reference evidence="3" key="1">
    <citation type="submission" date="2016-10" db="EMBL/GenBank/DDBJ databases">
        <authorList>
            <person name="Varghese N."/>
            <person name="Submissions S."/>
        </authorList>
    </citation>
    <scope>NUCLEOTIDE SEQUENCE [LARGE SCALE GENOMIC DNA]</scope>
    <source>
        <strain evidence="3">DSM 44718</strain>
    </source>
</reference>
<proteinExistence type="predicted"/>
<feature type="transmembrane region" description="Helical" evidence="1">
    <location>
        <begin position="12"/>
        <end position="34"/>
    </location>
</feature>
<evidence type="ECO:0000313" key="2">
    <source>
        <dbReference type="EMBL" id="SDZ43093.1"/>
    </source>
</evidence>
<keyword evidence="3" id="KW-1185">Reference proteome</keyword>